<protein>
    <submittedName>
        <fullName evidence="3">Glycosyl transferase</fullName>
    </submittedName>
</protein>
<dbReference type="OrthoDB" id="132546at2157"/>
<dbReference type="Pfam" id="PF13439">
    <property type="entry name" value="Glyco_transf_4"/>
    <property type="match status" value="1"/>
</dbReference>
<dbReference type="SUPFAM" id="SSF53756">
    <property type="entry name" value="UDP-Glycosyltransferase/glycogen phosphorylase"/>
    <property type="match status" value="1"/>
</dbReference>
<dbReference type="Pfam" id="PF00534">
    <property type="entry name" value="Glycos_transf_1"/>
    <property type="match status" value="1"/>
</dbReference>
<gene>
    <name evidence="3" type="ORF">TEU_03790</name>
</gene>
<dbReference type="Gene3D" id="3.40.50.2000">
    <property type="entry name" value="Glycogen Phosphorylase B"/>
    <property type="match status" value="2"/>
</dbReference>
<proteinExistence type="predicted"/>
<dbReference type="KEGG" id="teu:TEU_03790"/>
<keyword evidence="4" id="KW-1185">Reference proteome</keyword>
<organism evidence="3 4">
    <name type="scientific">Thermococcus eurythermalis</name>
    <dbReference type="NCBI Taxonomy" id="1505907"/>
    <lineage>
        <taxon>Archaea</taxon>
        <taxon>Methanobacteriati</taxon>
        <taxon>Methanobacteriota</taxon>
        <taxon>Thermococci</taxon>
        <taxon>Thermococcales</taxon>
        <taxon>Thermococcaceae</taxon>
        <taxon>Thermococcus</taxon>
    </lineage>
</organism>
<dbReference type="PANTHER" id="PTHR12526:SF618">
    <property type="entry name" value="GLYCOSYLTRANSFERASE, FAMILY 4"/>
    <property type="match status" value="1"/>
</dbReference>
<evidence type="ECO:0000259" key="2">
    <source>
        <dbReference type="Pfam" id="PF13439"/>
    </source>
</evidence>
<dbReference type="InterPro" id="IPR028098">
    <property type="entry name" value="Glyco_trans_4-like_N"/>
</dbReference>
<dbReference type="EMBL" id="CP008887">
    <property type="protein sequence ID" value="AIU69538.1"/>
    <property type="molecule type" value="Genomic_DNA"/>
</dbReference>
<keyword evidence="3" id="KW-0808">Transferase</keyword>
<reference evidence="3 4" key="1">
    <citation type="journal article" date="2015" name="Int. J. Syst. Evol. Microbiol.">
        <title>Thermococcus eurythermalis sp. nov., a conditional piezophilic hyperthermophilic archaeon with a wide temperature range isolated from an oil-immersed chimney in the Guaymas Basin.</title>
        <authorList>
            <person name="Zhao W."/>
            <person name="Zeng X."/>
            <person name="Xiao X."/>
        </authorList>
    </citation>
    <scope>NUCLEOTIDE SEQUENCE [LARGE SCALE GENOMIC DNA]</scope>
    <source>
        <strain evidence="3 4">A501</strain>
    </source>
</reference>
<accession>A0A097QSS0</accession>
<dbReference type="GO" id="GO:0016757">
    <property type="term" value="F:glycosyltransferase activity"/>
    <property type="evidence" value="ECO:0007669"/>
    <property type="project" value="InterPro"/>
</dbReference>
<dbReference type="RefSeq" id="WP_050002519.1">
    <property type="nucleotide sequence ID" value="NZ_CP008887.1"/>
</dbReference>
<dbReference type="PANTHER" id="PTHR12526">
    <property type="entry name" value="GLYCOSYLTRANSFERASE"/>
    <property type="match status" value="1"/>
</dbReference>
<evidence type="ECO:0000313" key="3">
    <source>
        <dbReference type="EMBL" id="AIU69538.1"/>
    </source>
</evidence>
<dbReference type="CDD" id="cd03801">
    <property type="entry name" value="GT4_PimA-like"/>
    <property type="match status" value="1"/>
</dbReference>
<evidence type="ECO:0000313" key="4">
    <source>
        <dbReference type="Proteomes" id="UP000029980"/>
    </source>
</evidence>
<feature type="domain" description="Glycosyl transferase family 1" evidence="1">
    <location>
        <begin position="181"/>
        <end position="335"/>
    </location>
</feature>
<dbReference type="Proteomes" id="UP000029980">
    <property type="component" value="Chromosome"/>
</dbReference>
<dbReference type="AlphaFoldDB" id="A0A097QSS0"/>
<feature type="domain" description="Glycosyltransferase subfamily 4-like N-terminal" evidence="2">
    <location>
        <begin position="17"/>
        <end position="176"/>
    </location>
</feature>
<evidence type="ECO:0000259" key="1">
    <source>
        <dbReference type="Pfam" id="PF00534"/>
    </source>
</evidence>
<dbReference type="InterPro" id="IPR001296">
    <property type="entry name" value="Glyco_trans_1"/>
</dbReference>
<dbReference type="HOGENOM" id="CLU_009583_2_2_2"/>
<name>A0A097QSS0_9EURY</name>
<dbReference type="STRING" id="1505907.TEU_03790"/>
<dbReference type="GeneID" id="25152558"/>
<sequence length="359" mass="41602">MKILWLNWKDIQHPEAGGAEVYTHEIAKRLVKKGYEVTLFTSHFKGAERRDEIDGIEIVREGKIVGLFDTVYSHAKRFYRENKDEFDLVIDEINTRPFLTPKYVDKPIIALIHQLAVEFWDYKTPFPINLIGKHFLEPYWLRHYVNIKTITVSESTKADLERLGFKDVEIVYNGLDGNILEEVPEKEEEFTAIFVGRLTPTKKPEDAIKAFKMFDKGKLWVVGRGELMEKLKKRYGQDNIDFKGFVPENEKIELMKRAHVLLVPGIREGWGRVVIEANALGTPVVGYNVPGLRDSIKHGYNGLLCEPNPKAMSEALEELYEDEALRKRLSENALEWAKRFDWDESAERFEEILKSTVGE</sequence>